<dbReference type="STRING" id="480418.GCA_000975265_03699"/>
<keyword evidence="1" id="KW-0472">Membrane</keyword>
<feature type="transmembrane region" description="Helical" evidence="1">
    <location>
        <begin position="181"/>
        <end position="214"/>
    </location>
</feature>
<comment type="caution">
    <text evidence="2">The sequence shown here is derived from an EMBL/GenBank/DDBJ whole genome shotgun (WGS) entry which is preliminary data.</text>
</comment>
<keyword evidence="3" id="KW-1185">Reference proteome</keyword>
<evidence type="ECO:0008006" key="4">
    <source>
        <dbReference type="Google" id="ProtNLM"/>
    </source>
</evidence>
<dbReference type="PATRIC" id="fig|480418.6.peg.5430"/>
<gene>
    <name evidence="2" type="ORF">MLPM_2582</name>
</gene>
<reference evidence="2 3" key="1">
    <citation type="journal article" date="2015" name="Proc. Natl. Acad. Sci. U.S.A.">
        <title>Insight into the evolution and origin of leprosy bacilli from the genome sequence of Mycobacterium lepromatosis.</title>
        <authorList>
            <person name="Singh P."/>
            <person name="Benjak A."/>
            <person name="Schuenemann V.J."/>
            <person name="Herbig A."/>
            <person name="Avanzi C."/>
            <person name="Busso P."/>
            <person name="Nieselt K."/>
            <person name="Krause J."/>
            <person name="Vera-Cabrera L."/>
            <person name="Cole S.T."/>
        </authorList>
    </citation>
    <scope>NUCLEOTIDE SEQUENCE [LARGE SCALE GENOMIC DNA]</scope>
    <source>
        <strain evidence="2 3">Mx1-22A</strain>
    </source>
</reference>
<feature type="transmembrane region" description="Helical" evidence="1">
    <location>
        <begin position="82"/>
        <end position="108"/>
    </location>
</feature>
<feature type="transmembrane region" description="Helical" evidence="1">
    <location>
        <begin position="370"/>
        <end position="393"/>
    </location>
</feature>
<feature type="transmembrane region" description="Helical" evidence="1">
    <location>
        <begin position="115"/>
        <end position="137"/>
    </location>
</feature>
<keyword evidence="1" id="KW-1133">Transmembrane helix</keyword>
<evidence type="ECO:0000313" key="3">
    <source>
        <dbReference type="Proteomes" id="UP000053699"/>
    </source>
</evidence>
<feature type="transmembrane region" description="Helical" evidence="1">
    <location>
        <begin position="299"/>
        <end position="318"/>
    </location>
</feature>
<evidence type="ECO:0000313" key="2">
    <source>
        <dbReference type="EMBL" id="KJX74528.1"/>
    </source>
</evidence>
<proteinExistence type="predicted"/>
<dbReference type="EMBL" id="JRPY01000117">
    <property type="protein sequence ID" value="KJX74528.1"/>
    <property type="molecule type" value="Genomic_DNA"/>
</dbReference>
<sequence length="611" mass="62381">MRGNQAISASLGGWVVGVSGVCRRSMRWSRPSYALAIALLVVGPLIRPGYLLLRDAVSTPRSYLSDAALGLTSAPRATPQDFAVAMASYLVDGGVVVKSALVLGLWLAGWGAARLVATALPSAGVAGQFVASTLAVWNPYVAERLLQGHWSLLVGYGCLPWVAEAMLILRSADNASRPGLLGFFPLACWIALAGLTPTGLMLAATVALTCVIVPAEGPGEPRPRWLCAAATLSSALGAALPWLTASAVGTSLTAHKAANTLGVTVFSPRAEPGLGTLASLASLGGIWNGAAVPTSRTTLFALLSAALLLAVVAAGLPVAVRRPAVMPLLGLAAVSVAAPAALASGPGLDVLRAVVDAAPGLGILRDGQKWVALAVPGYALAGAGAVVTLGRWLGPSRPLSSTITALACCLALILALPDLPWGVWGKVQPVHYPPGWATVAATINDRGEGPGRVAVLPAGTMRRFSWSGAAPVLDPLPRWVRNDVLTTGDLIISGVMVAGEGNHARAAQDLLLSGPNPSALTAAGVEWLVVESDTAGDMGASARTLAALPPAYRDDAIALYRISGSKAGIASSHRRALLIAAHLTWMAMLVMGAVGMQVTRYAHFRGTSSAA</sequence>
<feature type="transmembrane region" description="Helical" evidence="1">
    <location>
        <begin position="576"/>
        <end position="598"/>
    </location>
</feature>
<feature type="transmembrane region" description="Helical" evidence="1">
    <location>
        <begin position="399"/>
        <end position="416"/>
    </location>
</feature>
<feature type="transmembrane region" description="Helical" evidence="1">
    <location>
        <begin position="149"/>
        <end position="169"/>
    </location>
</feature>
<dbReference type="Proteomes" id="UP000053699">
    <property type="component" value="Unassembled WGS sequence"/>
</dbReference>
<protein>
    <recommendedName>
        <fullName evidence="4">Transmembrane protein</fullName>
    </recommendedName>
</protein>
<dbReference type="AlphaFoldDB" id="A0A0F4ENT3"/>
<keyword evidence="1" id="KW-0812">Transmembrane</keyword>
<organism evidence="2 3">
    <name type="scientific">Mycobacterium lepromatosis</name>
    <dbReference type="NCBI Taxonomy" id="480418"/>
    <lineage>
        <taxon>Bacteria</taxon>
        <taxon>Bacillati</taxon>
        <taxon>Actinomycetota</taxon>
        <taxon>Actinomycetes</taxon>
        <taxon>Mycobacteriales</taxon>
        <taxon>Mycobacteriaceae</taxon>
        <taxon>Mycobacterium</taxon>
    </lineage>
</organism>
<feature type="transmembrane region" description="Helical" evidence="1">
    <location>
        <begin position="33"/>
        <end position="53"/>
    </location>
</feature>
<evidence type="ECO:0000256" key="1">
    <source>
        <dbReference type="SAM" id="Phobius"/>
    </source>
</evidence>
<accession>A0A0F4ENT3</accession>
<name>A0A0F4ENT3_9MYCO</name>